<dbReference type="PROSITE" id="PS51471">
    <property type="entry name" value="FE2OG_OXY"/>
    <property type="match status" value="1"/>
</dbReference>
<dbReference type="InterPro" id="IPR026992">
    <property type="entry name" value="DIOX_N"/>
</dbReference>
<dbReference type="InterPro" id="IPR005123">
    <property type="entry name" value="Oxoglu/Fe-dep_dioxygenase_dom"/>
</dbReference>
<keyword evidence="8" id="KW-1185">Reference proteome</keyword>
<dbReference type="PANTHER" id="PTHR47991">
    <property type="entry name" value="OXOGLUTARATE/IRON-DEPENDENT DIOXYGENASE"/>
    <property type="match status" value="1"/>
</dbReference>
<feature type="domain" description="Fe2OG dioxygenase" evidence="6">
    <location>
        <begin position="194"/>
        <end position="293"/>
    </location>
</feature>
<evidence type="ECO:0000313" key="7">
    <source>
        <dbReference type="EMBL" id="KAK1260620.1"/>
    </source>
</evidence>
<dbReference type="GO" id="GO:0016491">
    <property type="term" value="F:oxidoreductase activity"/>
    <property type="evidence" value="ECO:0007669"/>
    <property type="project" value="UniProtKB-KW"/>
</dbReference>
<dbReference type="SUPFAM" id="SSF51197">
    <property type="entry name" value="Clavaminate synthase-like"/>
    <property type="match status" value="1"/>
</dbReference>
<organism evidence="7 8">
    <name type="scientific">Acorus gramineus</name>
    <name type="common">Dwarf sweet flag</name>
    <dbReference type="NCBI Taxonomy" id="55184"/>
    <lineage>
        <taxon>Eukaryota</taxon>
        <taxon>Viridiplantae</taxon>
        <taxon>Streptophyta</taxon>
        <taxon>Embryophyta</taxon>
        <taxon>Tracheophyta</taxon>
        <taxon>Spermatophyta</taxon>
        <taxon>Magnoliopsida</taxon>
        <taxon>Liliopsida</taxon>
        <taxon>Acoraceae</taxon>
        <taxon>Acorus</taxon>
    </lineage>
</organism>
<name>A0AAV9A9M5_ACOGR</name>
<accession>A0AAV9A9M5</accession>
<evidence type="ECO:0000256" key="4">
    <source>
        <dbReference type="ARBA" id="ARBA00023004"/>
    </source>
</evidence>
<evidence type="ECO:0000313" key="8">
    <source>
        <dbReference type="Proteomes" id="UP001179952"/>
    </source>
</evidence>
<gene>
    <name evidence="7" type="ORF">QJS04_geneDACA002089</name>
</gene>
<dbReference type="GO" id="GO:0046872">
    <property type="term" value="F:metal ion binding"/>
    <property type="evidence" value="ECO:0007669"/>
    <property type="project" value="UniProtKB-KW"/>
</dbReference>
<comment type="similarity">
    <text evidence="1 5">Belongs to the iron/ascorbate-dependent oxidoreductase family.</text>
</comment>
<evidence type="ECO:0000256" key="2">
    <source>
        <dbReference type="ARBA" id="ARBA00022723"/>
    </source>
</evidence>
<evidence type="ECO:0000256" key="1">
    <source>
        <dbReference type="ARBA" id="ARBA00008056"/>
    </source>
</evidence>
<dbReference type="InterPro" id="IPR044861">
    <property type="entry name" value="IPNS-like_FE2OG_OXY"/>
</dbReference>
<comment type="caution">
    <text evidence="7">The sequence shown here is derived from an EMBL/GenBank/DDBJ whole genome shotgun (WGS) entry which is preliminary data.</text>
</comment>
<evidence type="ECO:0000256" key="3">
    <source>
        <dbReference type="ARBA" id="ARBA00023002"/>
    </source>
</evidence>
<keyword evidence="4 5" id="KW-0408">Iron</keyword>
<evidence type="ECO:0000256" key="5">
    <source>
        <dbReference type="RuleBase" id="RU003682"/>
    </source>
</evidence>
<dbReference type="InterPro" id="IPR050295">
    <property type="entry name" value="Plant_2OG-oxidoreductases"/>
</dbReference>
<dbReference type="EMBL" id="JAUJYN010000011">
    <property type="protein sequence ID" value="KAK1260620.1"/>
    <property type="molecule type" value="Genomic_DNA"/>
</dbReference>
<keyword evidence="3 5" id="KW-0560">Oxidoreductase</keyword>
<protein>
    <submittedName>
        <fullName evidence="7">2'-deoxymugineic-acid 2'-dioxygenase</fullName>
    </submittedName>
</protein>
<reference evidence="7" key="2">
    <citation type="submission" date="2023-06" db="EMBL/GenBank/DDBJ databases">
        <authorList>
            <person name="Ma L."/>
            <person name="Liu K.-W."/>
            <person name="Li Z."/>
            <person name="Hsiao Y.-Y."/>
            <person name="Qi Y."/>
            <person name="Fu T."/>
            <person name="Tang G."/>
            <person name="Zhang D."/>
            <person name="Sun W.-H."/>
            <person name="Liu D.-K."/>
            <person name="Li Y."/>
            <person name="Chen G.-Z."/>
            <person name="Liu X.-D."/>
            <person name="Liao X.-Y."/>
            <person name="Jiang Y.-T."/>
            <person name="Yu X."/>
            <person name="Hao Y."/>
            <person name="Huang J."/>
            <person name="Zhao X.-W."/>
            <person name="Ke S."/>
            <person name="Chen Y.-Y."/>
            <person name="Wu W.-L."/>
            <person name="Hsu J.-L."/>
            <person name="Lin Y.-F."/>
            <person name="Huang M.-D."/>
            <person name="Li C.-Y."/>
            <person name="Huang L."/>
            <person name="Wang Z.-W."/>
            <person name="Zhao X."/>
            <person name="Zhong W.-Y."/>
            <person name="Peng D.-H."/>
            <person name="Ahmad S."/>
            <person name="Lan S."/>
            <person name="Zhang J.-S."/>
            <person name="Tsai W.-C."/>
            <person name="Van De Peer Y."/>
            <person name="Liu Z.-J."/>
        </authorList>
    </citation>
    <scope>NUCLEOTIDE SEQUENCE</scope>
    <source>
        <strain evidence="7">SCP</strain>
        <tissue evidence="7">Leaves</tissue>
    </source>
</reference>
<dbReference type="Pfam" id="PF03171">
    <property type="entry name" value="2OG-FeII_Oxy"/>
    <property type="match status" value="1"/>
</dbReference>
<dbReference type="AlphaFoldDB" id="A0AAV9A9M5"/>
<dbReference type="Gene3D" id="2.60.120.330">
    <property type="entry name" value="B-lactam Antibiotic, Isopenicillin N Synthase, Chain"/>
    <property type="match status" value="1"/>
</dbReference>
<evidence type="ECO:0000259" key="6">
    <source>
        <dbReference type="PROSITE" id="PS51471"/>
    </source>
</evidence>
<proteinExistence type="inferred from homology"/>
<sequence>MKNFLSSFVSHPTVPESYIYPPEKQPGKSIIPTGESIPVIDLGGGRGDHRGQQFTLVEQIMRATQEFGFFQVINHGISVELLRDTLAVASEFFEMSIEDRIQYYSDDPKRAVRVYTSCGMHDRGILNWREAMKITGHPVEKLAHLLPEKPNKFRDVVVGYSEGVMKLAMRILGMINEGLGLEEGYFDDDKLSGGEHFVLINHYPPCPDPSLTLGLVKHCDPNLITVLLQGKTRGLQVIKDGKWISVEPIPDALVVNVGHQLEIISNGRLKSVEHRAVTNSREARTTVVTFINPAADCLISPAPVLVGRSQAPLYKAFTYKEFFNVFHDTDGPKTHVQRLLLILYILAAVLK</sequence>
<dbReference type="Pfam" id="PF14226">
    <property type="entry name" value="DIOX_N"/>
    <property type="match status" value="1"/>
</dbReference>
<dbReference type="Proteomes" id="UP001179952">
    <property type="component" value="Unassembled WGS sequence"/>
</dbReference>
<dbReference type="InterPro" id="IPR027443">
    <property type="entry name" value="IPNS-like_sf"/>
</dbReference>
<reference evidence="7" key="1">
    <citation type="journal article" date="2023" name="Nat. Commun.">
        <title>Diploid and tetraploid genomes of Acorus and the evolution of monocots.</title>
        <authorList>
            <person name="Ma L."/>
            <person name="Liu K.W."/>
            <person name="Li Z."/>
            <person name="Hsiao Y.Y."/>
            <person name="Qi Y."/>
            <person name="Fu T."/>
            <person name="Tang G.D."/>
            <person name="Zhang D."/>
            <person name="Sun W.H."/>
            <person name="Liu D.K."/>
            <person name="Li Y."/>
            <person name="Chen G.Z."/>
            <person name="Liu X.D."/>
            <person name="Liao X.Y."/>
            <person name="Jiang Y.T."/>
            <person name="Yu X."/>
            <person name="Hao Y."/>
            <person name="Huang J."/>
            <person name="Zhao X.W."/>
            <person name="Ke S."/>
            <person name="Chen Y.Y."/>
            <person name="Wu W.L."/>
            <person name="Hsu J.L."/>
            <person name="Lin Y.F."/>
            <person name="Huang M.D."/>
            <person name="Li C.Y."/>
            <person name="Huang L."/>
            <person name="Wang Z.W."/>
            <person name="Zhao X."/>
            <person name="Zhong W.Y."/>
            <person name="Peng D.H."/>
            <person name="Ahmad S."/>
            <person name="Lan S."/>
            <person name="Zhang J.S."/>
            <person name="Tsai W.C."/>
            <person name="Van de Peer Y."/>
            <person name="Liu Z.J."/>
        </authorList>
    </citation>
    <scope>NUCLEOTIDE SEQUENCE</scope>
    <source>
        <strain evidence="7">SCP</strain>
    </source>
</reference>
<keyword evidence="2 5" id="KW-0479">Metal-binding</keyword>